<accession>A0A7C8Z271</accession>
<dbReference type="PROSITE" id="PS51375">
    <property type="entry name" value="PPR"/>
    <property type="match status" value="3"/>
</dbReference>
<keyword evidence="5" id="KW-0413">Isomerase</keyword>
<organism evidence="5">
    <name type="scientific">Opuntia streptacantha</name>
    <name type="common">Prickly pear cactus</name>
    <name type="synonym">Opuntia cardona</name>
    <dbReference type="NCBI Taxonomy" id="393608"/>
    <lineage>
        <taxon>Eukaryota</taxon>
        <taxon>Viridiplantae</taxon>
        <taxon>Streptophyta</taxon>
        <taxon>Embryophyta</taxon>
        <taxon>Tracheophyta</taxon>
        <taxon>Spermatophyta</taxon>
        <taxon>Magnoliopsida</taxon>
        <taxon>eudicotyledons</taxon>
        <taxon>Gunneridae</taxon>
        <taxon>Pentapetalae</taxon>
        <taxon>Caryophyllales</taxon>
        <taxon>Cactineae</taxon>
        <taxon>Cactaceae</taxon>
        <taxon>Opuntioideae</taxon>
        <taxon>Opuntia</taxon>
    </lineage>
</organism>
<dbReference type="InterPro" id="IPR032867">
    <property type="entry name" value="DYW_dom"/>
</dbReference>
<keyword evidence="2" id="KW-0677">Repeat</keyword>
<dbReference type="InterPro" id="IPR011990">
    <property type="entry name" value="TPR-like_helical_dom_sf"/>
</dbReference>
<reference evidence="5" key="2">
    <citation type="submission" date="2020-07" db="EMBL/GenBank/DDBJ databases">
        <authorList>
            <person name="Vera ALvarez R."/>
            <person name="Arias-Moreno D.M."/>
            <person name="Jimenez-Jacinto V."/>
            <person name="Jimenez-Bremont J.F."/>
            <person name="Swaminathan K."/>
            <person name="Moose S.P."/>
            <person name="Guerrero-Gonzalez M.L."/>
            <person name="Marino-Ramirez L."/>
            <person name="Landsman D."/>
            <person name="Rodriguez-Kessler M."/>
            <person name="Delgado-Sanchez P."/>
        </authorList>
    </citation>
    <scope>NUCLEOTIDE SEQUENCE</scope>
    <source>
        <tissue evidence="5">Cladode</tissue>
    </source>
</reference>
<dbReference type="GO" id="GO:0009451">
    <property type="term" value="P:RNA modification"/>
    <property type="evidence" value="ECO:0007669"/>
    <property type="project" value="InterPro"/>
</dbReference>
<dbReference type="Gene3D" id="1.25.40.10">
    <property type="entry name" value="Tetratricopeptide repeat domain"/>
    <property type="match status" value="4"/>
</dbReference>
<dbReference type="FunFam" id="1.25.40.10:FF:000427">
    <property type="entry name" value="Pentatricopeptide repeat-containing protein chloroplastic"/>
    <property type="match status" value="1"/>
</dbReference>
<dbReference type="Pfam" id="PF20431">
    <property type="entry name" value="E_motif"/>
    <property type="match status" value="1"/>
</dbReference>
<proteinExistence type="inferred from homology"/>
<dbReference type="EMBL" id="GISG01083138">
    <property type="protein sequence ID" value="MBA4632536.1"/>
    <property type="molecule type" value="Transcribed_RNA"/>
</dbReference>
<dbReference type="Pfam" id="PF20430">
    <property type="entry name" value="Eplus_motif"/>
    <property type="match status" value="1"/>
</dbReference>
<dbReference type="InterPro" id="IPR002885">
    <property type="entry name" value="PPR_rpt"/>
</dbReference>
<name>A0A7C8Z271_OPUST</name>
<evidence type="ECO:0000313" key="5">
    <source>
        <dbReference type="EMBL" id="MBA4632536.1"/>
    </source>
</evidence>
<dbReference type="EC" id="5.2.1.8" evidence="5"/>
<feature type="repeat" description="PPR" evidence="3">
    <location>
        <begin position="282"/>
        <end position="316"/>
    </location>
</feature>
<reference evidence="5" key="1">
    <citation type="journal article" date="2013" name="J. Plant Res.">
        <title>Effect of fungi and light on seed germination of three Opuntia species from semiarid lands of central Mexico.</title>
        <authorList>
            <person name="Delgado-Sanchez P."/>
            <person name="Jimenez-Bremont J.F."/>
            <person name="Guerrero-Gonzalez Mde L."/>
            <person name="Flores J."/>
        </authorList>
    </citation>
    <scope>NUCLEOTIDE SEQUENCE</scope>
    <source>
        <tissue evidence="5">Cladode</tissue>
    </source>
</reference>
<dbReference type="PANTHER" id="PTHR47926">
    <property type="entry name" value="PENTATRICOPEPTIDE REPEAT-CONTAINING PROTEIN"/>
    <property type="match status" value="1"/>
</dbReference>
<dbReference type="Pfam" id="PF14432">
    <property type="entry name" value="DYW_deaminase"/>
    <property type="match status" value="1"/>
</dbReference>
<feature type="repeat" description="PPR" evidence="3">
    <location>
        <begin position="212"/>
        <end position="246"/>
    </location>
</feature>
<dbReference type="GO" id="GO:0008270">
    <property type="term" value="F:zinc ion binding"/>
    <property type="evidence" value="ECO:0007669"/>
    <property type="project" value="InterPro"/>
</dbReference>
<dbReference type="PANTHER" id="PTHR47926:SF507">
    <property type="entry name" value="DYW DOMAIN-CONTAINING PROTEIN"/>
    <property type="match status" value="1"/>
</dbReference>
<dbReference type="FunFam" id="1.25.40.10:FF:001050">
    <property type="entry name" value="Pentatricopeptide repeat-containing protein At2g33760"/>
    <property type="match status" value="1"/>
</dbReference>
<dbReference type="GO" id="GO:0031425">
    <property type="term" value="P:chloroplast RNA processing"/>
    <property type="evidence" value="ECO:0007669"/>
    <property type="project" value="UniProtKB-ARBA"/>
</dbReference>
<evidence type="ECO:0000256" key="2">
    <source>
        <dbReference type="ARBA" id="ARBA00022737"/>
    </source>
</evidence>
<dbReference type="InterPro" id="IPR046848">
    <property type="entry name" value="E_motif"/>
</dbReference>
<evidence type="ECO:0000259" key="4">
    <source>
        <dbReference type="Pfam" id="PF14432"/>
    </source>
</evidence>
<feature type="domain" description="DYW" evidence="4">
    <location>
        <begin position="528"/>
        <end position="620"/>
    </location>
</feature>
<feature type="repeat" description="PPR" evidence="3">
    <location>
        <begin position="111"/>
        <end position="145"/>
    </location>
</feature>
<dbReference type="InterPro" id="IPR046960">
    <property type="entry name" value="PPR_At4g14850-like_plant"/>
</dbReference>
<dbReference type="Pfam" id="PF01535">
    <property type="entry name" value="PPR"/>
    <property type="match status" value="4"/>
</dbReference>
<dbReference type="AlphaFoldDB" id="A0A7C8Z271"/>
<evidence type="ECO:0000256" key="3">
    <source>
        <dbReference type="PROSITE-ProRule" id="PRU00708"/>
    </source>
</evidence>
<sequence>MHLKPKFLHLLIRTGTTLVNTLLKHFSPPHYCTHQAIQSSSKPLILKQCIALLQACASSKHKLKQIHAFSIKHGVPLTNPDLGKHLIFFGVALSMPMSYAYKIFAQIQTPNIFTWNTMIRGYAESENPRPALDLYAHMRVNSVEPDTHTYPFLLKAVAKMLDVKIGGKVHCVAIKNGYVSLVFVQNSLVHMYAACELAESAHKVFESMPVRNLVTWNSVMNGFALNGRPNEVLTIFREMSLEDVEPDGFTMVSLLCACAELGALALGRRVHVYMFKVGLTENLHAGNALLDLYAKCGRIGEAKTVFDEMKDRSVVSWTSLIVGLAVNGLGYEAIELFKEMEMEGGLPTDITLVGVLYACSHCGMVAEGFNYFNEMTVKYGVVPKIEHYGCMVDLLGRAGKVREAYEFIQNMPMQPNAVIWRTVLGACSIHGHLGLAETARAKLLELEPKHCGDYVLLSNLYASERRWMDVHQVRAKMVKDGVRKTPGFSLVELRNGVYEFVMGDRSHPQDKEIYEMLREITKLLRLEGYVPHTANVLADIEEEEKETALTYHSEKIAIAFMLINTLPRTPITVIKNLRVCADCHLAIKLISKIFQREIIVRDRSRFHHFKKGSCSCRDYW</sequence>
<protein>
    <submittedName>
        <fullName evidence="5">Peptidylprolyl isomerase</fullName>
        <ecNumber evidence="5">5.2.1.8</ecNumber>
    </submittedName>
</protein>
<dbReference type="GO" id="GO:0003723">
    <property type="term" value="F:RNA binding"/>
    <property type="evidence" value="ECO:0007669"/>
    <property type="project" value="InterPro"/>
</dbReference>
<dbReference type="Pfam" id="PF13041">
    <property type="entry name" value="PPR_2"/>
    <property type="match status" value="2"/>
</dbReference>
<dbReference type="GO" id="GO:0003755">
    <property type="term" value="F:peptidyl-prolyl cis-trans isomerase activity"/>
    <property type="evidence" value="ECO:0007669"/>
    <property type="project" value="UniProtKB-EC"/>
</dbReference>
<evidence type="ECO:0000256" key="1">
    <source>
        <dbReference type="ARBA" id="ARBA00006643"/>
    </source>
</evidence>
<dbReference type="FunFam" id="1.25.40.10:FF:000231">
    <property type="entry name" value="Pentatricopeptide repeat-containing protein chloroplastic"/>
    <property type="match status" value="1"/>
</dbReference>
<dbReference type="NCBIfam" id="TIGR00756">
    <property type="entry name" value="PPR"/>
    <property type="match status" value="4"/>
</dbReference>
<dbReference type="InterPro" id="IPR046849">
    <property type="entry name" value="E2_motif"/>
</dbReference>
<comment type="similarity">
    <text evidence="1">Belongs to the PPR family. PCMP-H subfamily.</text>
</comment>